<dbReference type="Proteomes" id="UP001221898">
    <property type="component" value="Unassembled WGS sequence"/>
</dbReference>
<feature type="transmembrane region" description="Helical" evidence="1">
    <location>
        <begin position="109"/>
        <end position="132"/>
    </location>
</feature>
<evidence type="ECO:0008006" key="4">
    <source>
        <dbReference type="Google" id="ProtNLM"/>
    </source>
</evidence>
<keyword evidence="1" id="KW-0812">Transmembrane</keyword>
<comment type="caution">
    <text evidence="2">The sequence shown here is derived from an EMBL/GenBank/DDBJ whole genome shotgun (WGS) entry which is preliminary data.</text>
</comment>
<keyword evidence="3" id="KW-1185">Reference proteome</keyword>
<dbReference type="Pfam" id="PF10269">
    <property type="entry name" value="Tmemb_185A"/>
    <property type="match status" value="1"/>
</dbReference>
<sequence>MNIRGFFQDFNPSKFLIYACLLLFSVLLSLRLDGVIQWSYWAVFAPVWLWKLMVVIGASVGTGVWAHNPQYRAEGETCVEFKAMLIAVGIHLLLLMFEVLVCDRIERGTHFWLLVFMPLFFVSPVSVAACVWGFRHDRSLELEILCSVNILQFIFIALRLDNIINWPWLVVCVPLWILMSFLCLVVLYYIVWSVLFLRSMDVIAEQRRTHITMAISWMTIVVPLLTFEILLVHKLDGHNNFSYVPVFVPLWVSLLTLMGTTFGQKGCNHWWFGIRKDFCHFLLELFPFLREYGNISYDLHHEDPEVSEEMPVPEPPKIAPMFRKKTGVEEFARVRKFCLLKDWEGGEWRDILTGALGMNCPQIEELLESGERFGRGVVAGLVEVGETWVCPESLSMEQRQALETEALLTGLEEKHLTRLSHPRWLREPLYARGHKDVWTVDIPLELLPPPSPTPTQNQLCLGGAIFTDTEH</sequence>
<feature type="transmembrane region" description="Helical" evidence="1">
    <location>
        <begin position="243"/>
        <end position="262"/>
    </location>
</feature>
<proteinExistence type="predicted"/>
<name>A0AAD7SNR1_9TELE</name>
<dbReference type="AlphaFoldDB" id="A0AAD7SNR1"/>
<keyword evidence="1" id="KW-1133">Transmembrane helix</keyword>
<keyword evidence="1" id="KW-0472">Membrane</keyword>
<evidence type="ECO:0000313" key="2">
    <source>
        <dbReference type="EMBL" id="KAJ8405818.1"/>
    </source>
</evidence>
<dbReference type="PANTHER" id="PTHR13568">
    <property type="entry name" value="FAM11A, B PROTEIN"/>
    <property type="match status" value="1"/>
</dbReference>
<organism evidence="2 3">
    <name type="scientific">Aldrovandia affinis</name>
    <dbReference type="NCBI Taxonomy" id="143900"/>
    <lineage>
        <taxon>Eukaryota</taxon>
        <taxon>Metazoa</taxon>
        <taxon>Chordata</taxon>
        <taxon>Craniata</taxon>
        <taxon>Vertebrata</taxon>
        <taxon>Euteleostomi</taxon>
        <taxon>Actinopterygii</taxon>
        <taxon>Neopterygii</taxon>
        <taxon>Teleostei</taxon>
        <taxon>Notacanthiformes</taxon>
        <taxon>Halosauridae</taxon>
        <taxon>Aldrovandia</taxon>
    </lineage>
</organism>
<feature type="transmembrane region" description="Helical" evidence="1">
    <location>
        <begin position="38"/>
        <end position="66"/>
    </location>
</feature>
<accession>A0AAD7SNR1</accession>
<dbReference type="EMBL" id="JAINUG010000046">
    <property type="protein sequence ID" value="KAJ8405818.1"/>
    <property type="molecule type" value="Genomic_DNA"/>
</dbReference>
<feature type="transmembrane region" description="Helical" evidence="1">
    <location>
        <begin position="78"/>
        <end position="97"/>
    </location>
</feature>
<protein>
    <recommendedName>
        <fullName evidence="4">Transmembrane protein 185A</fullName>
    </recommendedName>
</protein>
<feature type="transmembrane region" description="Helical" evidence="1">
    <location>
        <begin position="166"/>
        <end position="191"/>
    </location>
</feature>
<evidence type="ECO:0000256" key="1">
    <source>
        <dbReference type="SAM" id="Phobius"/>
    </source>
</evidence>
<reference evidence="2" key="1">
    <citation type="journal article" date="2023" name="Science">
        <title>Genome structures resolve the early diversification of teleost fishes.</title>
        <authorList>
            <person name="Parey E."/>
            <person name="Louis A."/>
            <person name="Montfort J."/>
            <person name="Bouchez O."/>
            <person name="Roques C."/>
            <person name="Iampietro C."/>
            <person name="Lluch J."/>
            <person name="Castinel A."/>
            <person name="Donnadieu C."/>
            <person name="Desvignes T."/>
            <person name="Floi Bucao C."/>
            <person name="Jouanno E."/>
            <person name="Wen M."/>
            <person name="Mejri S."/>
            <person name="Dirks R."/>
            <person name="Jansen H."/>
            <person name="Henkel C."/>
            <person name="Chen W.J."/>
            <person name="Zahm M."/>
            <person name="Cabau C."/>
            <person name="Klopp C."/>
            <person name="Thompson A.W."/>
            <person name="Robinson-Rechavi M."/>
            <person name="Braasch I."/>
            <person name="Lecointre G."/>
            <person name="Bobe J."/>
            <person name="Postlethwait J.H."/>
            <person name="Berthelot C."/>
            <person name="Roest Crollius H."/>
            <person name="Guiguen Y."/>
        </authorList>
    </citation>
    <scope>NUCLEOTIDE SEQUENCE</scope>
    <source>
        <strain evidence="2">NC1722</strain>
    </source>
</reference>
<dbReference type="PANTHER" id="PTHR13568:SF6">
    <property type="entry name" value="TRANSMEMBRANE PROTEIN 185A"/>
    <property type="match status" value="1"/>
</dbReference>
<evidence type="ECO:0000313" key="3">
    <source>
        <dbReference type="Proteomes" id="UP001221898"/>
    </source>
</evidence>
<gene>
    <name evidence="2" type="ORF">AAFF_G00312550</name>
</gene>
<feature type="transmembrane region" description="Helical" evidence="1">
    <location>
        <begin position="15"/>
        <end position="32"/>
    </location>
</feature>
<dbReference type="InterPro" id="IPR019396">
    <property type="entry name" value="TM_Fragile-X-F-assoc"/>
</dbReference>
<feature type="transmembrane region" description="Helical" evidence="1">
    <location>
        <begin position="211"/>
        <end position="231"/>
    </location>
</feature>